<dbReference type="FunFam" id="1.10.10.10:FF:000049">
    <property type="entry name" value="Heat-inducible transcription repressor HrcA"/>
    <property type="match status" value="1"/>
</dbReference>
<evidence type="ECO:0000256" key="6">
    <source>
        <dbReference type="HAMAP-Rule" id="MF_00081"/>
    </source>
</evidence>
<dbReference type="HAMAP" id="MF_00081">
    <property type="entry name" value="HrcA"/>
    <property type="match status" value="1"/>
</dbReference>
<dbReference type="InterPro" id="IPR036390">
    <property type="entry name" value="WH_DNA-bd_sf"/>
</dbReference>
<dbReference type="SUPFAM" id="SSF55781">
    <property type="entry name" value="GAF domain-like"/>
    <property type="match status" value="1"/>
</dbReference>
<reference evidence="11" key="1">
    <citation type="journal article" date="2018" name="Sci. Rep.">
        <title>Lignite coal burning seam in the remote Altai Mountains harbors a hydrogen-driven thermophilic microbial community.</title>
        <authorList>
            <person name="Kadnikov V.V."/>
            <person name="Mardanov A.V."/>
            <person name="Ivasenko D.A."/>
            <person name="Antsiferov D.V."/>
            <person name="Beletsky A.V."/>
            <person name="Karnachuk O.V."/>
            <person name="Ravin N.V."/>
        </authorList>
    </citation>
    <scope>NUCLEOTIDE SEQUENCE [LARGE SCALE GENOMIC DNA]</scope>
</reference>
<dbReference type="InterPro" id="IPR036388">
    <property type="entry name" value="WH-like_DNA-bd_sf"/>
</dbReference>
<sequence>MLTERQRAILQAVVENYIRYAEPVGSRTIAKTSGMNYSAATIRNEMADLEEMGYLEQPHTSAGRIPSEKGYRYYVDHLLTFEETTDQFLENLRSRFHRRFVELDDALRHAAALLSDLSHYTVVALGPEIVQARLRKLDFISLDEDRVVAILVTDSGRVEHRTLNLPEGLTYESLRELTERLNRKLSGTTIAALGQAIYQELARVMEEHRQAYVELTHFVQEMVAPKTEENLIIDGKLQILSQPEFRDVEKMRALLHLFEEPELLSHVLRQAERGITVKIGAEHELPELTPLSLVTGQYDLGQEQMTIAIIGPTRMDYARAIGLLHAVFVLFKSLKET</sequence>
<protein>
    <recommendedName>
        <fullName evidence="6">Heat-inducible transcription repressor HrcA</fullName>
    </recommendedName>
</protein>
<keyword evidence="3 6" id="KW-0346">Stress response</keyword>
<evidence type="ECO:0000313" key="9">
    <source>
        <dbReference type="EMBL" id="PTQ56023.1"/>
    </source>
</evidence>
<evidence type="ECO:0000313" key="11">
    <source>
        <dbReference type="Proteomes" id="UP000244338"/>
    </source>
</evidence>
<dbReference type="Gene3D" id="3.30.450.40">
    <property type="match status" value="1"/>
</dbReference>
<name>A0A2R6Y022_9BACL</name>
<evidence type="ECO:0000256" key="5">
    <source>
        <dbReference type="ARBA" id="ARBA00055319"/>
    </source>
</evidence>
<comment type="function">
    <text evidence="5 6">Negative regulator of class I heat shock genes (grpE-dnaK-dnaJ and groELS operons). Prevents heat-shock induction of these operons.</text>
</comment>
<dbReference type="SUPFAM" id="SSF46785">
    <property type="entry name" value="Winged helix' DNA-binding domain"/>
    <property type="match status" value="1"/>
</dbReference>
<evidence type="ECO:0000256" key="4">
    <source>
        <dbReference type="ARBA" id="ARBA00023163"/>
    </source>
</evidence>
<evidence type="ECO:0000256" key="1">
    <source>
        <dbReference type="ARBA" id="ARBA00022491"/>
    </source>
</evidence>
<evidence type="ECO:0000259" key="7">
    <source>
        <dbReference type="Pfam" id="PF01628"/>
    </source>
</evidence>
<dbReference type="Pfam" id="PF03444">
    <property type="entry name" value="WHD_HrcA"/>
    <property type="match status" value="1"/>
</dbReference>
<dbReference type="InterPro" id="IPR002571">
    <property type="entry name" value="HrcA"/>
</dbReference>
<dbReference type="GO" id="GO:0045892">
    <property type="term" value="P:negative regulation of DNA-templated transcription"/>
    <property type="evidence" value="ECO:0007669"/>
    <property type="project" value="UniProtKB-UniRule"/>
</dbReference>
<dbReference type="InterPro" id="IPR023120">
    <property type="entry name" value="WHTH_transcript_rep_HrcA_IDD"/>
</dbReference>
<proteinExistence type="inferred from homology"/>
<evidence type="ECO:0000313" key="10">
    <source>
        <dbReference type="EMBL" id="PTQ56921.1"/>
    </source>
</evidence>
<keyword evidence="4 6" id="KW-0804">Transcription</keyword>
<dbReference type="InterPro" id="IPR029016">
    <property type="entry name" value="GAF-like_dom_sf"/>
</dbReference>
<dbReference type="PANTHER" id="PTHR34824">
    <property type="entry name" value="HEAT-INDUCIBLE TRANSCRIPTION REPRESSOR HRCA"/>
    <property type="match status" value="1"/>
</dbReference>
<accession>A0A2R6Y022</accession>
<dbReference type="Gene3D" id="1.10.10.10">
    <property type="entry name" value="Winged helix-like DNA-binding domain superfamily/Winged helix DNA-binding domain"/>
    <property type="match status" value="1"/>
</dbReference>
<evidence type="ECO:0000259" key="8">
    <source>
        <dbReference type="Pfam" id="PF03444"/>
    </source>
</evidence>
<dbReference type="NCBIfam" id="TIGR00331">
    <property type="entry name" value="hrcA"/>
    <property type="match status" value="1"/>
</dbReference>
<feature type="domain" description="Winged helix-turn-helix transcription repressor HrcA DNA-binding" evidence="8">
    <location>
        <begin position="1"/>
        <end position="72"/>
    </location>
</feature>
<dbReference type="Pfam" id="PF01628">
    <property type="entry name" value="HrcA"/>
    <property type="match status" value="1"/>
</dbReference>
<comment type="caution">
    <text evidence="9">The sequence shown here is derived from an EMBL/GenBank/DDBJ whole genome shotgun (WGS) entry which is preliminary data.</text>
</comment>
<keyword evidence="2 6" id="KW-0805">Transcription regulation</keyword>
<reference evidence="9" key="2">
    <citation type="journal article" date="2018" name="Sci. Rep.">
        <title>Lignite coal burning seam in the remote Altai Mountains harbors a hydrogen-driven thermophilic microbial community.</title>
        <authorList>
            <person name="Kadnikov V.V."/>
            <person name="Mardanov A.V."/>
            <person name="Ivasenko D.A."/>
            <person name="Beletsky A.V."/>
            <person name="Karnachuk O.V."/>
            <person name="Ravin N.V."/>
        </authorList>
    </citation>
    <scope>NUCLEOTIDE SEQUENCE</scope>
    <source>
        <strain evidence="9">AL32</strain>
    </source>
</reference>
<dbReference type="PANTHER" id="PTHR34824:SF1">
    <property type="entry name" value="HEAT-INDUCIBLE TRANSCRIPTION REPRESSOR HRCA"/>
    <property type="match status" value="1"/>
</dbReference>
<dbReference type="EMBL" id="PEBX01000016">
    <property type="protein sequence ID" value="PTQ56921.1"/>
    <property type="molecule type" value="Genomic_DNA"/>
</dbReference>
<gene>
    <name evidence="6" type="primary">hrcA</name>
    <name evidence="9" type="ORF">BSOLF_1011</name>
    <name evidence="10" type="ORF">BSOLF_2482</name>
</gene>
<evidence type="ECO:0000256" key="2">
    <source>
        <dbReference type="ARBA" id="ARBA00023015"/>
    </source>
</evidence>
<dbReference type="Proteomes" id="UP000244338">
    <property type="component" value="Unassembled WGS sequence"/>
</dbReference>
<dbReference type="EMBL" id="PEBX01000052">
    <property type="protein sequence ID" value="PTQ56023.1"/>
    <property type="molecule type" value="Genomic_DNA"/>
</dbReference>
<dbReference type="AlphaFoldDB" id="A0A2R6Y022"/>
<comment type="similarity">
    <text evidence="6">Belongs to the HrcA family.</text>
</comment>
<feature type="domain" description="Heat-inducible transcription repressor HrcA C-terminal" evidence="7">
    <location>
        <begin position="104"/>
        <end position="321"/>
    </location>
</feature>
<dbReference type="PIRSF" id="PIRSF005485">
    <property type="entry name" value="HrcA"/>
    <property type="match status" value="1"/>
</dbReference>
<dbReference type="InterPro" id="IPR021153">
    <property type="entry name" value="HrcA_C"/>
</dbReference>
<dbReference type="GO" id="GO:0003677">
    <property type="term" value="F:DNA binding"/>
    <property type="evidence" value="ECO:0007669"/>
    <property type="project" value="InterPro"/>
</dbReference>
<dbReference type="Gene3D" id="3.30.390.60">
    <property type="entry name" value="Heat-inducible transcription repressor hrca homolog, domain 3"/>
    <property type="match status" value="1"/>
</dbReference>
<organism evidence="9 11">
    <name type="scientific">Candidatus Carbonibacillus altaicus</name>
    <dbReference type="NCBI Taxonomy" id="2163959"/>
    <lineage>
        <taxon>Bacteria</taxon>
        <taxon>Bacillati</taxon>
        <taxon>Bacillota</taxon>
        <taxon>Bacilli</taxon>
        <taxon>Bacillales</taxon>
        <taxon>Candidatus Carbonibacillus</taxon>
    </lineage>
</organism>
<keyword evidence="1 6" id="KW-0678">Repressor</keyword>
<dbReference type="InterPro" id="IPR005104">
    <property type="entry name" value="WHTH_HrcA_DNA-bd"/>
</dbReference>
<evidence type="ECO:0000256" key="3">
    <source>
        <dbReference type="ARBA" id="ARBA00023016"/>
    </source>
</evidence>